<dbReference type="InterPro" id="IPR000182">
    <property type="entry name" value="GNAT_dom"/>
</dbReference>
<feature type="domain" description="N-acetyltransferase" evidence="2">
    <location>
        <begin position="37"/>
        <end position="196"/>
    </location>
</feature>
<evidence type="ECO:0000256" key="1">
    <source>
        <dbReference type="ARBA" id="ARBA00022679"/>
    </source>
</evidence>
<dbReference type="RefSeq" id="WP_345393978.1">
    <property type="nucleotide sequence ID" value="NZ_BAABLA010000021.1"/>
</dbReference>
<evidence type="ECO:0000313" key="3">
    <source>
        <dbReference type="EMBL" id="MFC6869991.1"/>
    </source>
</evidence>
<dbReference type="Proteomes" id="UP001596337">
    <property type="component" value="Unassembled WGS sequence"/>
</dbReference>
<dbReference type="EMBL" id="JBHSXX010000001">
    <property type="protein sequence ID" value="MFC6869991.1"/>
    <property type="molecule type" value="Genomic_DNA"/>
</dbReference>
<dbReference type="Pfam" id="PF00583">
    <property type="entry name" value="Acetyltransf_1"/>
    <property type="match status" value="1"/>
</dbReference>
<protein>
    <submittedName>
        <fullName evidence="3">GNAT family N-acetyltransferase</fullName>
        <ecNumber evidence="3">2.3.-.-</ecNumber>
    </submittedName>
</protein>
<dbReference type="GO" id="GO:0016746">
    <property type="term" value="F:acyltransferase activity"/>
    <property type="evidence" value="ECO:0007669"/>
    <property type="project" value="UniProtKB-KW"/>
</dbReference>
<proteinExistence type="predicted"/>
<dbReference type="EC" id="2.3.-.-" evidence="3"/>
<evidence type="ECO:0000259" key="2">
    <source>
        <dbReference type="PROSITE" id="PS51186"/>
    </source>
</evidence>
<reference evidence="4" key="1">
    <citation type="journal article" date="2019" name="Int. J. Syst. Evol. Microbiol.">
        <title>The Global Catalogue of Microorganisms (GCM) 10K type strain sequencing project: providing services to taxonomists for standard genome sequencing and annotation.</title>
        <authorList>
            <consortium name="The Broad Institute Genomics Platform"/>
            <consortium name="The Broad Institute Genome Sequencing Center for Infectious Disease"/>
            <person name="Wu L."/>
            <person name="Ma J."/>
        </authorList>
    </citation>
    <scope>NUCLEOTIDE SEQUENCE [LARGE SCALE GENOMIC DNA]</scope>
    <source>
        <strain evidence="4">KCTC 32255</strain>
    </source>
</reference>
<keyword evidence="4" id="KW-1185">Reference proteome</keyword>
<dbReference type="PANTHER" id="PTHR13947:SF37">
    <property type="entry name" value="LD18367P"/>
    <property type="match status" value="1"/>
</dbReference>
<sequence length="199" mass="21655">MREDCSQVRTVDAEDCSQVRTVDAEDCSQVRTVGADISVRSARRDEVEATAEIAVAAYRAEGLLDDDSHYEPVLRDAASRYEQAELLVAVDGDDTILGTVTVAPSGTPMSQIARDGELEFRMLSTSVAARGRGVGELLTRAVIDRARELGCHRVVLCVIDENAKAIRLYHRLGFVRLPERDWQPAPGVQLVAFGLDVGG</sequence>
<organism evidence="3 4">
    <name type="scientific">Haloechinothrix salitolerans</name>
    <dbReference type="NCBI Taxonomy" id="926830"/>
    <lineage>
        <taxon>Bacteria</taxon>
        <taxon>Bacillati</taxon>
        <taxon>Actinomycetota</taxon>
        <taxon>Actinomycetes</taxon>
        <taxon>Pseudonocardiales</taxon>
        <taxon>Pseudonocardiaceae</taxon>
        <taxon>Haloechinothrix</taxon>
    </lineage>
</organism>
<dbReference type="CDD" id="cd04301">
    <property type="entry name" value="NAT_SF"/>
    <property type="match status" value="1"/>
</dbReference>
<keyword evidence="1 3" id="KW-0808">Transferase</keyword>
<dbReference type="PANTHER" id="PTHR13947">
    <property type="entry name" value="GNAT FAMILY N-ACETYLTRANSFERASE"/>
    <property type="match status" value="1"/>
</dbReference>
<evidence type="ECO:0000313" key="4">
    <source>
        <dbReference type="Proteomes" id="UP001596337"/>
    </source>
</evidence>
<name>A0ABW2C493_9PSEU</name>
<dbReference type="InterPro" id="IPR050769">
    <property type="entry name" value="NAT_camello-type"/>
</dbReference>
<keyword evidence="3" id="KW-0012">Acyltransferase</keyword>
<dbReference type="PROSITE" id="PS51186">
    <property type="entry name" value="GNAT"/>
    <property type="match status" value="1"/>
</dbReference>
<dbReference type="Gene3D" id="3.40.630.30">
    <property type="match status" value="1"/>
</dbReference>
<gene>
    <name evidence="3" type="ORF">ACFQGD_22885</name>
</gene>
<dbReference type="InterPro" id="IPR016181">
    <property type="entry name" value="Acyl_CoA_acyltransferase"/>
</dbReference>
<dbReference type="SUPFAM" id="SSF55729">
    <property type="entry name" value="Acyl-CoA N-acyltransferases (Nat)"/>
    <property type="match status" value="1"/>
</dbReference>
<comment type="caution">
    <text evidence="3">The sequence shown here is derived from an EMBL/GenBank/DDBJ whole genome shotgun (WGS) entry which is preliminary data.</text>
</comment>
<accession>A0ABW2C493</accession>